<reference evidence="1" key="1">
    <citation type="journal article" date="2014" name="Front. Microbiol.">
        <title>High frequency of phylogenetically diverse reductive dehalogenase-homologous genes in deep subseafloor sedimentary metagenomes.</title>
        <authorList>
            <person name="Kawai M."/>
            <person name="Futagami T."/>
            <person name="Toyoda A."/>
            <person name="Takaki Y."/>
            <person name="Nishi S."/>
            <person name="Hori S."/>
            <person name="Arai W."/>
            <person name="Tsubouchi T."/>
            <person name="Morono Y."/>
            <person name="Uchiyama I."/>
            <person name="Ito T."/>
            <person name="Fujiyama A."/>
            <person name="Inagaki F."/>
            <person name="Takami H."/>
        </authorList>
    </citation>
    <scope>NUCLEOTIDE SEQUENCE</scope>
    <source>
        <strain evidence="1">Expedition CK06-06</strain>
    </source>
</reference>
<protein>
    <submittedName>
        <fullName evidence="1">Uncharacterized protein</fullName>
    </submittedName>
</protein>
<comment type="caution">
    <text evidence="1">The sequence shown here is derived from an EMBL/GenBank/DDBJ whole genome shotgun (WGS) entry which is preliminary data.</text>
</comment>
<sequence>MNKEEKILKNSEIKTDTSPNLSKMYKDLSKAINSNNIQSIWELSKSITRVHFKHIEI</sequence>
<gene>
    <name evidence="1" type="ORF">S01H4_23096</name>
</gene>
<organism evidence="1">
    <name type="scientific">marine sediment metagenome</name>
    <dbReference type="NCBI Taxonomy" id="412755"/>
    <lineage>
        <taxon>unclassified sequences</taxon>
        <taxon>metagenomes</taxon>
        <taxon>ecological metagenomes</taxon>
    </lineage>
</organism>
<proteinExistence type="predicted"/>
<dbReference type="EMBL" id="BART01010674">
    <property type="protein sequence ID" value="GAG89889.1"/>
    <property type="molecule type" value="Genomic_DNA"/>
</dbReference>
<dbReference type="AlphaFoldDB" id="X1B280"/>
<name>X1B280_9ZZZZ</name>
<accession>X1B280</accession>
<evidence type="ECO:0000313" key="1">
    <source>
        <dbReference type="EMBL" id="GAG89889.1"/>
    </source>
</evidence>